<evidence type="ECO:0000313" key="2">
    <source>
        <dbReference type="EMBL" id="SIO33406.1"/>
    </source>
</evidence>
<dbReference type="Proteomes" id="UP000184758">
    <property type="component" value="Unassembled WGS sequence"/>
</dbReference>
<keyword evidence="3" id="KW-1185">Reference proteome</keyword>
<sequence>MKKINVKKIILLVGLYFTASLLTQYFINDSMELTGIFIGAIVFAVFIFVAELLSKKV</sequence>
<evidence type="ECO:0000313" key="3">
    <source>
        <dbReference type="Proteomes" id="UP000184758"/>
    </source>
</evidence>
<feature type="transmembrane region" description="Helical" evidence="1">
    <location>
        <begin position="9"/>
        <end position="27"/>
    </location>
</feature>
<dbReference type="STRING" id="28230.SAMN05878443_2433"/>
<feature type="transmembrane region" description="Helical" evidence="1">
    <location>
        <begin position="33"/>
        <end position="53"/>
    </location>
</feature>
<dbReference type="RefSeq" id="WP_156097511.1">
    <property type="nucleotide sequence ID" value="NZ_FSRN01000005.1"/>
</dbReference>
<keyword evidence="1" id="KW-0812">Transmembrane</keyword>
<dbReference type="EMBL" id="FSRN01000005">
    <property type="protein sequence ID" value="SIO33406.1"/>
    <property type="molecule type" value="Genomic_DNA"/>
</dbReference>
<proteinExistence type="predicted"/>
<evidence type="ECO:0000256" key="1">
    <source>
        <dbReference type="SAM" id="Phobius"/>
    </source>
</evidence>
<gene>
    <name evidence="2" type="ORF">SAMN05878443_2433</name>
</gene>
<dbReference type="AlphaFoldDB" id="A0A1N6IN38"/>
<keyword evidence="1" id="KW-0472">Membrane</keyword>
<organism evidence="2 3">
    <name type="scientific">Carnobacterium alterfunditum</name>
    <dbReference type="NCBI Taxonomy" id="28230"/>
    <lineage>
        <taxon>Bacteria</taxon>
        <taxon>Bacillati</taxon>
        <taxon>Bacillota</taxon>
        <taxon>Bacilli</taxon>
        <taxon>Lactobacillales</taxon>
        <taxon>Carnobacteriaceae</taxon>
        <taxon>Carnobacterium</taxon>
    </lineage>
</organism>
<protein>
    <submittedName>
        <fullName evidence="2">Uncharacterized protein</fullName>
    </submittedName>
</protein>
<accession>A0A1N6IN38</accession>
<name>A0A1N6IN38_9LACT</name>
<keyword evidence="1" id="KW-1133">Transmembrane helix</keyword>
<reference evidence="3" key="1">
    <citation type="submission" date="2016-11" db="EMBL/GenBank/DDBJ databases">
        <authorList>
            <person name="Varghese N."/>
            <person name="Submissions S."/>
        </authorList>
    </citation>
    <scope>NUCLEOTIDE SEQUENCE [LARGE SCALE GENOMIC DNA]</scope>
    <source>
        <strain evidence="3">313</strain>
    </source>
</reference>